<keyword evidence="2" id="KW-0732">Signal</keyword>
<dbReference type="EMBL" id="CP049257">
    <property type="protein sequence ID" value="QIG42762.1"/>
    <property type="molecule type" value="Genomic_DNA"/>
</dbReference>
<evidence type="ECO:0000313" key="4">
    <source>
        <dbReference type="Proteomes" id="UP000502996"/>
    </source>
</evidence>
<evidence type="ECO:0000256" key="1">
    <source>
        <dbReference type="SAM" id="MobiDB-lite"/>
    </source>
</evidence>
<dbReference type="RefSeq" id="WP_165230920.1">
    <property type="nucleotide sequence ID" value="NZ_CP049257.1"/>
</dbReference>
<proteinExistence type="predicted"/>
<protein>
    <recommendedName>
        <fullName evidence="5">WD40 repeat domain-containing protein</fullName>
    </recommendedName>
</protein>
<keyword evidence="4" id="KW-1185">Reference proteome</keyword>
<evidence type="ECO:0000313" key="3">
    <source>
        <dbReference type="EMBL" id="QIG42762.1"/>
    </source>
</evidence>
<dbReference type="Proteomes" id="UP000502996">
    <property type="component" value="Chromosome"/>
</dbReference>
<feature type="chain" id="PRO_5026083461" description="WD40 repeat domain-containing protein" evidence="2">
    <location>
        <begin position="23"/>
        <end position="312"/>
    </location>
</feature>
<reference evidence="3 4" key="1">
    <citation type="submission" date="2020-02" db="EMBL/GenBank/DDBJ databases">
        <title>Full genome sequence of Nocardioides sp. R-3366.</title>
        <authorList>
            <person name="Im W.-T."/>
        </authorList>
    </citation>
    <scope>NUCLEOTIDE SEQUENCE [LARGE SCALE GENOMIC DNA]</scope>
    <source>
        <strain evidence="3 4">R-3366</strain>
    </source>
</reference>
<evidence type="ECO:0000256" key="2">
    <source>
        <dbReference type="SAM" id="SignalP"/>
    </source>
</evidence>
<dbReference type="AlphaFoldDB" id="A0A6G6WBZ3"/>
<gene>
    <name evidence="3" type="ORF">G5V58_08175</name>
</gene>
<dbReference type="KEGG" id="nano:G5V58_08175"/>
<accession>A0A6G6WBZ3</accession>
<name>A0A6G6WBZ3_9ACTN</name>
<organism evidence="3 4">
    <name type="scientific">Nocardioides anomalus</name>
    <dbReference type="NCBI Taxonomy" id="2712223"/>
    <lineage>
        <taxon>Bacteria</taxon>
        <taxon>Bacillati</taxon>
        <taxon>Actinomycetota</taxon>
        <taxon>Actinomycetes</taxon>
        <taxon>Propionibacteriales</taxon>
        <taxon>Nocardioidaceae</taxon>
        <taxon>Nocardioides</taxon>
    </lineage>
</organism>
<evidence type="ECO:0008006" key="5">
    <source>
        <dbReference type="Google" id="ProtNLM"/>
    </source>
</evidence>
<sequence>MLRLLACVVPLLAVGLGAPAVAEPAEPPAVAYATGTVVHLPDGSSVTLPVRGRVEVLGRRAGQWLVAVDSADDRVLAVRGRTVRQVWLHRYAEEAVGYQLRRGAAQVVESVTDRGGRTELTVFDLDGDVVGSRAWFDGTSVIGQDDDALYVGFWERPTLRWVPGERSTKVGPVAELADPDHDLLFVATPSGDGDDEDDDQVGPTALSAPGTPAWSADFEPSAVSPDGAWVAGETYRRRALLEVRRVSDGAVVALPALALAGTTGVPVAWEADGDLLAVVGTGGRRWLVRCTVTGDCERVTAPTTARLGLVPR</sequence>
<feature type="signal peptide" evidence="2">
    <location>
        <begin position="1"/>
        <end position="22"/>
    </location>
</feature>
<feature type="region of interest" description="Disordered" evidence="1">
    <location>
        <begin position="188"/>
        <end position="216"/>
    </location>
</feature>